<sequence>MPPPAQWTYVFEQLTGDDSGEEWALAAAIFIAQTRRRLGRGPTFAELFAHLLPDADGLPAPFPEGLTYRERHLAVSGFRGHATIEWRRRGMISWETSVTRSLRVGRAFRERSKQRQTSRATSLGGEGVEHVSETAGRHAHGDNREGHG</sequence>
<protein>
    <submittedName>
        <fullName evidence="2">Uncharacterized protein</fullName>
    </submittedName>
</protein>
<accession>A0ABP9APC0</accession>
<comment type="caution">
    <text evidence="2">The sequence shown here is derived from an EMBL/GenBank/DDBJ whole genome shotgun (WGS) entry which is preliminary data.</text>
</comment>
<feature type="region of interest" description="Disordered" evidence="1">
    <location>
        <begin position="109"/>
        <end position="148"/>
    </location>
</feature>
<dbReference type="Proteomes" id="UP001501645">
    <property type="component" value="Unassembled WGS sequence"/>
</dbReference>
<feature type="compositionally biased region" description="Basic and acidic residues" evidence="1">
    <location>
        <begin position="127"/>
        <end position="148"/>
    </location>
</feature>
<evidence type="ECO:0000256" key="1">
    <source>
        <dbReference type="SAM" id="MobiDB-lite"/>
    </source>
</evidence>
<keyword evidence="3" id="KW-1185">Reference proteome</keyword>
<name>A0ABP9APC0_9MICO</name>
<dbReference type="EMBL" id="BAABKO010000006">
    <property type="protein sequence ID" value="GAA4784034.1"/>
    <property type="molecule type" value="Genomic_DNA"/>
</dbReference>
<reference evidence="3" key="1">
    <citation type="journal article" date="2019" name="Int. J. Syst. Evol. Microbiol.">
        <title>The Global Catalogue of Microorganisms (GCM) 10K type strain sequencing project: providing services to taxonomists for standard genome sequencing and annotation.</title>
        <authorList>
            <consortium name="The Broad Institute Genomics Platform"/>
            <consortium name="The Broad Institute Genome Sequencing Center for Infectious Disease"/>
            <person name="Wu L."/>
            <person name="Ma J."/>
        </authorList>
    </citation>
    <scope>NUCLEOTIDE SEQUENCE [LARGE SCALE GENOMIC DNA]</scope>
    <source>
        <strain evidence="3">JCM 18537</strain>
    </source>
</reference>
<proteinExistence type="predicted"/>
<evidence type="ECO:0000313" key="3">
    <source>
        <dbReference type="Proteomes" id="UP001501645"/>
    </source>
</evidence>
<organism evidence="2 3">
    <name type="scientific">Microbacterium gilvum</name>
    <dbReference type="NCBI Taxonomy" id="1336204"/>
    <lineage>
        <taxon>Bacteria</taxon>
        <taxon>Bacillati</taxon>
        <taxon>Actinomycetota</taxon>
        <taxon>Actinomycetes</taxon>
        <taxon>Micrococcales</taxon>
        <taxon>Microbacteriaceae</taxon>
        <taxon>Microbacterium</taxon>
    </lineage>
</organism>
<evidence type="ECO:0000313" key="2">
    <source>
        <dbReference type="EMBL" id="GAA4784034.1"/>
    </source>
</evidence>
<gene>
    <name evidence="2" type="ORF">GCM10023351_31950</name>
</gene>